<dbReference type="Proteomes" id="UP000190989">
    <property type="component" value="Unassembled WGS sequence"/>
</dbReference>
<proteinExistence type="predicted"/>
<organism evidence="2 3">
    <name type="scientific">Novosphingobium mathurense</name>
    <dbReference type="NCBI Taxonomy" id="428990"/>
    <lineage>
        <taxon>Bacteria</taxon>
        <taxon>Pseudomonadati</taxon>
        <taxon>Pseudomonadota</taxon>
        <taxon>Alphaproteobacteria</taxon>
        <taxon>Sphingomonadales</taxon>
        <taxon>Sphingomonadaceae</taxon>
        <taxon>Novosphingobium</taxon>
    </lineage>
</organism>
<accession>A0A1U6HGQ9</accession>
<keyword evidence="1" id="KW-0812">Transmembrane</keyword>
<dbReference type="RefSeq" id="WP_079730064.1">
    <property type="nucleotide sequence ID" value="NZ_FVZE01000002.1"/>
</dbReference>
<dbReference type="AlphaFoldDB" id="A0A1U6HGQ9"/>
<evidence type="ECO:0008006" key="4">
    <source>
        <dbReference type="Google" id="ProtNLM"/>
    </source>
</evidence>
<evidence type="ECO:0000313" key="2">
    <source>
        <dbReference type="EMBL" id="SLJ94920.1"/>
    </source>
</evidence>
<reference evidence="3" key="1">
    <citation type="submission" date="2017-02" db="EMBL/GenBank/DDBJ databases">
        <authorList>
            <person name="Varghese N."/>
            <person name="Submissions S."/>
        </authorList>
    </citation>
    <scope>NUCLEOTIDE SEQUENCE [LARGE SCALE GENOMIC DNA]</scope>
    <source>
        <strain evidence="3">SM117</strain>
    </source>
</reference>
<dbReference type="STRING" id="428990.SAMN06295987_102355"/>
<dbReference type="EMBL" id="FVZE01000002">
    <property type="protein sequence ID" value="SLJ94920.1"/>
    <property type="molecule type" value="Genomic_DNA"/>
</dbReference>
<keyword evidence="1" id="KW-0472">Membrane</keyword>
<evidence type="ECO:0000313" key="3">
    <source>
        <dbReference type="Proteomes" id="UP000190989"/>
    </source>
</evidence>
<feature type="transmembrane region" description="Helical" evidence="1">
    <location>
        <begin position="135"/>
        <end position="156"/>
    </location>
</feature>
<keyword evidence="3" id="KW-1185">Reference proteome</keyword>
<protein>
    <recommendedName>
        <fullName evidence="4">Transcriptional regulatory protein, C terminal</fullName>
    </recommendedName>
</protein>
<sequence length="442" mass="49599">MNSQAASADDATARALAEEGEAVRDFIRSNRSDTLLRLFDYLLQQSLQEHRPKETEIAEEVFQESREEESTQGSRVRVGIHRLRKKLDLYYADRTGARIVIPHGEYGLVLQQPEGVEIEENVPSAPARPNRRRRFVIAMVALATLLANLALGGLYFRQQQDMGNHTVRSTLWKGFEKDNPTKIVIGDYFMFMSKNMINGKEEPTQDLSIYEIDGFYERVTMQHGSKHGIMDDDSRHVSIMEGDSHSVSVDILQSVSSLWPIIKKYKPAVVSASELDAEMMTSPNIIYVGALDALTPLIGDPLFKASAFRCADTCYELVEKSSGRHFLSGSPYLLADDIIPRHDYGYIASFPGPSGKRILVISGTGDAGVRQMVNLAMDSKRLQQLGYRIGRNFDSFEALYQVRTMFSQGYQTSLLIAHPIDTAGVWDKTERVNWHAAPPLSN</sequence>
<evidence type="ECO:0000256" key="1">
    <source>
        <dbReference type="SAM" id="Phobius"/>
    </source>
</evidence>
<name>A0A1U6HGQ9_9SPHN</name>
<keyword evidence="1" id="KW-1133">Transmembrane helix</keyword>
<gene>
    <name evidence="2" type="ORF">SAMN06295987_102355</name>
</gene>